<organism evidence="2 3">
    <name type="scientific">Bacillus safensis</name>
    <dbReference type="NCBI Taxonomy" id="561879"/>
    <lineage>
        <taxon>Bacteria</taxon>
        <taxon>Bacillati</taxon>
        <taxon>Bacillota</taxon>
        <taxon>Bacilli</taxon>
        <taxon>Bacillales</taxon>
        <taxon>Bacillaceae</taxon>
        <taxon>Bacillus</taxon>
    </lineage>
</organism>
<dbReference type="InterPro" id="IPR016162">
    <property type="entry name" value="Ald_DH_N"/>
</dbReference>
<protein>
    <recommendedName>
        <fullName evidence="4">Aldehyde dehydrogenase domain-containing protein</fullName>
    </recommendedName>
</protein>
<evidence type="ECO:0000313" key="2">
    <source>
        <dbReference type="EMBL" id="BBP90072.1"/>
    </source>
</evidence>
<dbReference type="AlphaFoldDB" id="A0A5S9MBV6"/>
<dbReference type="EMBL" id="AP021906">
    <property type="protein sequence ID" value="BBP90072.1"/>
    <property type="molecule type" value="Genomic_DNA"/>
</dbReference>
<evidence type="ECO:0000256" key="1">
    <source>
        <dbReference type="ARBA" id="ARBA00023002"/>
    </source>
</evidence>
<evidence type="ECO:0000313" key="3">
    <source>
        <dbReference type="Proteomes" id="UP000464658"/>
    </source>
</evidence>
<dbReference type="GO" id="GO:0016491">
    <property type="term" value="F:oxidoreductase activity"/>
    <property type="evidence" value="ECO:0007669"/>
    <property type="project" value="UniProtKB-KW"/>
</dbReference>
<accession>A0A5S9MBV6</accession>
<dbReference type="InterPro" id="IPR016161">
    <property type="entry name" value="Ald_DH/histidinol_DH"/>
</dbReference>
<evidence type="ECO:0008006" key="4">
    <source>
        <dbReference type="Google" id="ProtNLM"/>
    </source>
</evidence>
<dbReference type="SUPFAM" id="SSF53720">
    <property type="entry name" value="ALDH-like"/>
    <property type="match status" value="1"/>
</dbReference>
<name>A0A5S9MBV6_BACIA</name>
<gene>
    <name evidence="2" type="ORF">BsIDN1_36900</name>
</gene>
<dbReference type="Proteomes" id="UP000464658">
    <property type="component" value="Chromosome"/>
</dbReference>
<sequence length="91" mass="9704">MSSTTLQISSKLESFLQGTKKLYINGQFVTSHDNKTFATPNPATGETLIDVYEAGAKDIDEAVKAKKKPFMVLGAPCLPLNAPASCSSLLI</sequence>
<keyword evidence="1" id="KW-0560">Oxidoreductase</keyword>
<reference evidence="2 3" key="1">
    <citation type="submission" date="2019-12" db="EMBL/GenBank/DDBJ databases">
        <title>Full genome sequence of a Bacillus safensis strain isolated from commercially available natto in Indonesia.</title>
        <authorList>
            <person name="Yoshida M."/>
            <person name="Uomi M."/>
            <person name="Waturangi D."/>
            <person name="Ekaputri J.J."/>
            <person name="Setiamarga D.H.E."/>
        </authorList>
    </citation>
    <scope>NUCLEOTIDE SEQUENCE [LARGE SCALE GENOMIC DNA]</scope>
    <source>
        <strain evidence="2 3">IDN1</strain>
    </source>
</reference>
<dbReference type="Gene3D" id="3.40.605.10">
    <property type="entry name" value="Aldehyde Dehydrogenase, Chain A, domain 1"/>
    <property type="match status" value="1"/>
</dbReference>
<proteinExistence type="predicted"/>